<accession>K6P2G7</accession>
<comment type="similarity">
    <text evidence="1">Belongs to the short-chain dehydrogenases/reductases (SDR) family.</text>
</comment>
<evidence type="ECO:0000313" key="4">
    <source>
        <dbReference type="Proteomes" id="UP000005710"/>
    </source>
</evidence>
<dbReference type="PANTHER" id="PTHR43639:SF1">
    <property type="entry name" value="SHORT-CHAIN DEHYDROGENASE_REDUCTASE FAMILY PROTEIN"/>
    <property type="match status" value="1"/>
</dbReference>
<protein>
    <recommendedName>
        <fullName evidence="5">Dehydrogenase</fullName>
    </recommendedName>
</protein>
<dbReference type="HOGENOM" id="CLU_010194_1_3_9"/>
<dbReference type="PANTHER" id="PTHR43639">
    <property type="entry name" value="OXIDOREDUCTASE, SHORT-CHAIN DEHYDROGENASE/REDUCTASE FAMILY (AFU_ORTHOLOGUE AFUA_5G02870)"/>
    <property type="match status" value="1"/>
</dbReference>
<dbReference type="Gene3D" id="3.40.50.720">
    <property type="entry name" value="NAD(P)-binding Rossmann-like Domain"/>
    <property type="match status" value="1"/>
</dbReference>
<name>K6P2G7_9FIRM</name>
<dbReference type="GO" id="GO:0008206">
    <property type="term" value="P:bile acid metabolic process"/>
    <property type="evidence" value="ECO:0007669"/>
    <property type="project" value="UniProtKB-ARBA"/>
</dbReference>
<dbReference type="EMBL" id="AENY02000002">
    <property type="protein sequence ID" value="EKP95265.1"/>
    <property type="molecule type" value="Genomic_DNA"/>
</dbReference>
<dbReference type="FunFam" id="3.40.50.720:FF:000084">
    <property type="entry name" value="Short-chain dehydrogenase reductase"/>
    <property type="match status" value="1"/>
</dbReference>
<evidence type="ECO:0008006" key="5">
    <source>
        <dbReference type="Google" id="ProtNLM"/>
    </source>
</evidence>
<comment type="caution">
    <text evidence="3">The sequence shown here is derived from an EMBL/GenBank/DDBJ whole genome shotgun (WGS) entry which is preliminary data.</text>
</comment>
<dbReference type="InterPro" id="IPR002347">
    <property type="entry name" value="SDR_fam"/>
</dbReference>
<dbReference type="STRING" id="867903.ThesuDRAFT_01009"/>
<proteinExistence type="inferred from homology"/>
<dbReference type="eggNOG" id="COG1028">
    <property type="taxonomic scope" value="Bacteria"/>
</dbReference>
<evidence type="ECO:0000256" key="1">
    <source>
        <dbReference type="ARBA" id="ARBA00006484"/>
    </source>
</evidence>
<dbReference type="RefSeq" id="WP_006903276.1">
    <property type="nucleotide sequence ID" value="NZ_JH976535.1"/>
</dbReference>
<dbReference type="Pfam" id="PF13561">
    <property type="entry name" value="adh_short_C2"/>
    <property type="match status" value="1"/>
</dbReference>
<dbReference type="GO" id="GO:0016491">
    <property type="term" value="F:oxidoreductase activity"/>
    <property type="evidence" value="ECO:0007669"/>
    <property type="project" value="UniProtKB-KW"/>
</dbReference>
<reference evidence="3" key="1">
    <citation type="submission" date="2010-10" db="EMBL/GenBank/DDBJ databases">
        <authorList>
            <consortium name="US DOE Joint Genome Institute (JGI-PGF)"/>
            <person name="Lucas S."/>
            <person name="Copeland A."/>
            <person name="Lapidus A."/>
            <person name="Bruce D."/>
            <person name="Goodwin L."/>
            <person name="Pitluck S."/>
            <person name="Kyrpides N."/>
            <person name="Mavromatis K."/>
            <person name="Detter J.C."/>
            <person name="Han C."/>
            <person name="Land M."/>
            <person name="Hauser L."/>
            <person name="Markowitz V."/>
            <person name="Cheng J.-F."/>
            <person name="Hugenholtz P."/>
            <person name="Woyke T."/>
            <person name="Wu D."/>
            <person name="Pukall R."/>
            <person name="Wahrenburg C."/>
            <person name="Brambilla E."/>
            <person name="Klenk H.-P."/>
            <person name="Eisen J.A."/>
        </authorList>
    </citation>
    <scope>NUCLEOTIDE SEQUENCE [LARGE SCALE GENOMIC DNA]</scope>
    <source>
        <strain evidence="3">DSM 13965</strain>
    </source>
</reference>
<dbReference type="AlphaFoldDB" id="K6P2G7"/>
<evidence type="ECO:0000313" key="3">
    <source>
        <dbReference type="EMBL" id="EKP95265.1"/>
    </source>
</evidence>
<organism evidence="3 4">
    <name type="scientific">Thermaerobacter subterraneus DSM 13965</name>
    <dbReference type="NCBI Taxonomy" id="867903"/>
    <lineage>
        <taxon>Bacteria</taxon>
        <taxon>Bacillati</taxon>
        <taxon>Bacillota</taxon>
        <taxon>Clostridia</taxon>
        <taxon>Eubacteriales</taxon>
        <taxon>Clostridiales Family XVII. Incertae Sedis</taxon>
        <taxon>Thermaerobacter</taxon>
    </lineage>
</organism>
<reference evidence="3" key="2">
    <citation type="submission" date="2012-10" db="EMBL/GenBank/DDBJ databases">
        <title>Improved high-quality draft of Thermaerobacter subterraneus C21, DSM 13965.</title>
        <authorList>
            <consortium name="DOE Joint Genome Institute"/>
            <person name="Eisen J."/>
            <person name="Huntemann M."/>
            <person name="Wei C.-L."/>
            <person name="Han J."/>
            <person name="Detter J.C."/>
            <person name="Han C."/>
            <person name="Tapia R."/>
            <person name="Chen A."/>
            <person name="Kyrpides N."/>
            <person name="Mavromatis K."/>
            <person name="Markowitz V."/>
            <person name="Szeto E."/>
            <person name="Ivanova N."/>
            <person name="Mikhailova N."/>
            <person name="Ovchinnikova G."/>
            <person name="Pagani I."/>
            <person name="Pati A."/>
            <person name="Goodwin L."/>
            <person name="Nordberg H.P."/>
            <person name="Cantor M.N."/>
            <person name="Hua S.X."/>
            <person name="Woyke T."/>
            <person name="Eisen J."/>
            <person name="Klenk H.-P."/>
        </authorList>
    </citation>
    <scope>NUCLEOTIDE SEQUENCE [LARGE SCALE GENOMIC DNA]</scope>
    <source>
        <strain evidence="3">DSM 13965</strain>
    </source>
</reference>
<keyword evidence="4" id="KW-1185">Reference proteome</keyword>
<sequence length="260" mass="27234">MSFAGKVALVTGASRGIGEAVARTLGGEGATVFVHYKQRGEDARRVAEAIARDGGRGIPVRADLEDPQAVAAMMDRIREEAGVLDILVANAAATAFKPLLAVGPHNIQRTFAITVQAFIQMVQAAVPLMQGREGKIVAVSGYDSIRFIPGHGILGAAKAAMESLVRYLAVELAPLGINVNAVCPGPVETDSARFYAGDRWHEVAARLVAATPRKRVATPEDVARIIRFLCTGDAGWLCGQTLVCDGGLTLDGGATLFGMA</sequence>
<dbReference type="InterPro" id="IPR036291">
    <property type="entry name" value="NAD(P)-bd_dom_sf"/>
</dbReference>
<gene>
    <name evidence="3" type="ORF">ThesuDRAFT_01009</name>
</gene>
<dbReference type="Proteomes" id="UP000005710">
    <property type="component" value="Unassembled WGS sequence"/>
</dbReference>
<dbReference type="PRINTS" id="PR00081">
    <property type="entry name" value="GDHRDH"/>
</dbReference>
<evidence type="ECO:0000256" key="2">
    <source>
        <dbReference type="ARBA" id="ARBA00023002"/>
    </source>
</evidence>
<keyword evidence="2" id="KW-0560">Oxidoreductase</keyword>
<dbReference type="SUPFAM" id="SSF51735">
    <property type="entry name" value="NAD(P)-binding Rossmann-fold domains"/>
    <property type="match status" value="1"/>
</dbReference>